<evidence type="ECO:0008006" key="4">
    <source>
        <dbReference type="Google" id="ProtNLM"/>
    </source>
</evidence>
<sequence>MSLPTEQEADMRVGALYCACPASLPRANVTDNRLTLAAGFGLAVLAQALVLTVLPEQSRLIAPTVARIGWPFALMLIGAALASFPAAMLVDSFGRRAAFGLGASLGAAGGALAAFAITKGNFFGLCLGAFWLGLAQGFALFYRHIAAQGSAQGSLTVLAGGAVAALLSPLVVALAGSPALTLLAASGLHIAALGLAVRMPHALGHAAAPSQANRLSRGFVVATIAGAFAWFVMSAGMLHGPLTLAVCAAGPAFIGGAMGWHLFSMYGPAAIASWLPGLFPPLPALGVGAVVMIAGASGVYAGASVAGVTLGLLAIGVGWGVMNVSALRLLHDSARPSRTALALHDLCLLGAAAAGALVF</sequence>
<keyword evidence="1" id="KW-0812">Transmembrane</keyword>
<organism evidence="2 3">
    <name type="scientific">Methylocystis echinoides</name>
    <dbReference type="NCBI Taxonomy" id="29468"/>
    <lineage>
        <taxon>Bacteria</taxon>
        <taxon>Pseudomonadati</taxon>
        <taxon>Pseudomonadota</taxon>
        <taxon>Alphaproteobacteria</taxon>
        <taxon>Hyphomicrobiales</taxon>
        <taxon>Methylocystaceae</taxon>
        <taxon>Methylocystis</taxon>
    </lineage>
</organism>
<proteinExistence type="predicted"/>
<feature type="transmembrane region" description="Helical" evidence="1">
    <location>
        <begin position="69"/>
        <end position="90"/>
    </location>
</feature>
<evidence type="ECO:0000313" key="3">
    <source>
        <dbReference type="Proteomes" id="UP001144323"/>
    </source>
</evidence>
<evidence type="ECO:0000256" key="1">
    <source>
        <dbReference type="SAM" id="Phobius"/>
    </source>
</evidence>
<feature type="transmembrane region" description="Helical" evidence="1">
    <location>
        <begin position="154"/>
        <end position="173"/>
    </location>
</feature>
<feature type="transmembrane region" description="Helical" evidence="1">
    <location>
        <begin position="97"/>
        <end position="116"/>
    </location>
</feature>
<keyword evidence="1" id="KW-1133">Transmembrane helix</keyword>
<dbReference type="PANTHER" id="PTHR23534:SF1">
    <property type="entry name" value="MAJOR FACILITATOR SUPERFAMILY PROTEIN"/>
    <property type="match status" value="1"/>
</dbReference>
<feature type="transmembrane region" description="Helical" evidence="1">
    <location>
        <begin position="300"/>
        <end position="327"/>
    </location>
</feature>
<dbReference type="EMBL" id="BSEC01000001">
    <property type="protein sequence ID" value="GLI94139.1"/>
    <property type="molecule type" value="Genomic_DNA"/>
</dbReference>
<dbReference type="Proteomes" id="UP001144323">
    <property type="component" value="Unassembled WGS sequence"/>
</dbReference>
<feature type="transmembrane region" description="Helical" evidence="1">
    <location>
        <begin position="275"/>
        <end position="294"/>
    </location>
</feature>
<feature type="transmembrane region" description="Helical" evidence="1">
    <location>
        <begin position="242"/>
        <end position="263"/>
    </location>
</feature>
<feature type="transmembrane region" description="Helical" evidence="1">
    <location>
        <begin position="34"/>
        <end position="54"/>
    </location>
</feature>
<dbReference type="SUPFAM" id="SSF103473">
    <property type="entry name" value="MFS general substrate transporter"/>
    <property type="match status" value="1"/>
</dbReference>
<feature type="transmembrane region" description="Helical" evidence="1">
    <location>
        <begin position="179"/>
        <end position="197"/>
    </location>
</feature>
<dbReference type="PANTHER" id="PTHR23534">
    <property type="entry name" value="MFS PERMEASE"/>
    <property type="match status" value="1"/>
</dbReference>
<reference evidence="2" key="1">
    <citation type="journal article" date="2023" name="Int. J. Syst. Evol. Microbiol.">
        <title>Methylocystis iwaonis sp. nov., a type II methane-oxidizing bacterium from surface soil of a rice paddy field in Japan, and emended description of the genus Methylocystis (ex Whittenbury et al. 1970) Bowman et al. 1993.</title>
        <authorList>
            <person name="Kaise H."/>
            <person name="Sawadogo J.B."/>
            <person name="Alam M.S."/>
            <person name="Ueno C."/>
            <person name="Dianou D."/>
            <person name="Shinjo R."/>
            <person name="Asakawa S."/>
        </authorList>
    </citation>
    <scope>NUCLEOTIDE SEQUENCE</scope>
    <source>
        <strain evidence="2">LMG27198</strain>
    </source>
</reference>
<keyword evidence="3" id="KW-1185">Reference proteome</keyword>
<dbReference type="AlphaFoldDB" id="A0A9W6GW51"/>
<comment type="caution">
    <text evidence="2">The sequence shown here is derived from an EMBL/GenBank/DDBJ whole genome shotgun (WGS) entry which is preliminary data.</text>
</comment>
<accession>A0A9W6GW51</accession>
<dbReference type="Gene3D" id="1.20.1250.20">
    <property type="entry name" value="MFS general substrate transporter like domains"/>
    <property type="match status" value="1"/>
</dbReference>
<gene>
    <name evidence="2" type="ORF">LMG27198_31310</name>
</gene>
<protein>
    <recommendedName>
        <fullName evidence="4">MFS transporter</fullName>
    </recommendedName>
</protein>
<feature type="transmembrane region" description="Helical" evidence="1">
    <location>
        <begin position="122"/>
        <end position="142"/>
    </location>
</feature>
<keyword evidence="1" id="KW-0472">Membrane</keyword>
<feature type="transmembrane region" description="Helical" evidence="1">
    <location>
        <begin position="218"/>
        <end position="236"/>
    </location>
</feature>
<dbReference type="InterPro" id="IPR036259">
    <property type="entry name" value="MFS_trans_sf"/>
</dbReference>
<evidence type="ECO:0000313" key="2">
    <source>
        <dbReference type="EMBL" id="GLI94139.1"/>
    </source>
</evidence>
<dbReference type="RefSeq" id="WP_281804157.1">
    <property type="nucleotide sequence ID" value="NZ_BSEC01000001.1"/>
</dbReference>
<name>A0A9W6GW51_9HYPH</name>